<evidence type="ECO:0000313" key="4">
    <source>
        <dbReference type="EMBL" id="QEC54788.1"/>
    </source>
</evidence>
<accession>A0A5B8UE53</accession>
<gene>
    <name evidence="4" type="ORF">FSB75_02355</name>
</gene>
<protein>
    <submittedName>
        <fullName evidence="4">Cyclic nucleotide-binding domain-containing protein</fullName>
    </submittedName>
</protein>
<keyword evidence="5" id="KW-1185">Reference proteome</keyword>
<keyword evidence="2" id="KW-0812">Transmembrane</keyword>
<feature type="transmembrane region" description="Helical" evidence="2">
    <location>
        <begin position="163"/>
        <end position="186"/>
    </location>
</feature>
<dbReference type="PANTHER" id="PTHR24567:SF74">
    <property type="entry name" value="HTH-TYPE TRANSCRIPTIONAL REGULATOR ARCR"/>
    <property type="match status" value="1"/>
</dbReference>
<dbReference type="AlphaFoldDB" id="A0A5B8UE53"/>
<dbReference type="RefSeq" id="WP_146782170.1">
    <property type="nucleotide sequence ID" value="NZ_BAABIO010000006.1"/>
</dbReference>
<sequence length="291" mass="33366">MNEATLKKIDLFAGLATAELAELQAYLKRQSHPAQQTIFWMNEKGDRLYIVEEGKVEISYTDEDGRDVSLAVLEPGAFFGELSLIDGEPHSATARSLEQTALLTLDRDSFYLFLNKHPQLSRTLLQVLTLRLRQSTARINVIPNINEQVEAKSTRLQRSVDNLARLLTSGWFLLFYIFFIVGWMTVQVFLYHRRYAQPVSFLDQPPAFALLEFILTLVSFLLTILILNSQRRQAEADRIRGEVEYQINLKSQTEVVKLQLKMDELLDKINKLETKGTKEKNEPPSSFDGLI</sequence>
<proteinExistence type="predicted"/>
<evidence type="ECO:0000313" key="5">
    <source>
        <dbReference type="Proteomes" id="UP000321204"/>
    </source>
</evidence>
<reference evidence="4 5" key="1">
    <citation type="journal article" date="2015" name="Int. J. Syst. Evol. Microbiol.">
        <title>Flavisolibacter ginsenosidimutans sp. nov., with ginsenoside-converting activity isolated from soil used for cultivating ginseng.</title>
        <authorList>
            <person name="Zhao Y."/>
            <person name="Liu Q."/>
            <person name="Kang M.S."/>
            <person name="Jin F."/>
            <person name="Yu H."/>
            <person name="Im W.T."/>
        </authorList>
    </citation>
    <scope>NUCLEOTIDE SEQUENCE [LARGE SCALE GENOMIC DNA]</scope>
    <source>
        <strain evidence="4 5">Gsoil 636</strain>
    </source>
</reference>
<dbReference type="Pfam" id="PF00027">
    <property type="entry name" value="cNMP_binding"/>
    <property type="match status" value="1"/>
</dbReference>
<dbReference type="CDD" id="cd00038">
    <property type="entry name" value="CAP_ED"/>
    <property type="match status" value="1"/>
</dbReference>
<dbReference type="PROSITE" id="PS50042">
    <property type="entry name" value="CNMP_BINDING_3"/>
    <property type="match status" value="1"/>
</dbReference>
<feature type="coiled-coil region" evidence="1">
    <location>
        <begin position="255"/>
        <end position="282"/>
    </location>
</feature>
<dbReference type="InterPro" id="IPR014710">
    <property type="entry name" value="RmlC-like_jellyroll"/>
</dbReference>
<dbReference type="EMBL" id="CP042433">
    <property type="protein sequence ID" value="QEC54788.1"/>
    <property type="molecule type" value="Genomic_DNA"/>
</dbReference>
<dbReference type="Gene3D" id="2.60.120.10">
    <property type="entry name" value="Jelly Rolls"/>
    <property type="match status" value="1"/>
</dbReference>
<dbReference type="InterPro" id="IPR010406">
    <property type="entry name" value="DUF1003"/>
</dbReference>
<dbReference type="Pfam" id="PF06210">
    <property type="entry name" value="DUF1003"/>
    <property type="match status" value="1"/>
</dbReference>
<dbReference type="PANTHER" id="PTHR24567">
    <property type="entry name" value="CRP FAMILY TRANSCRIPTIONAL REGULATORY PROTEIN"/>
    <property type="match status" value="1"/>
</dbReference>
<dbReference type="GO" id="GO:0003700">
    <property type="term" value="F:DNA-binding transcription factor activity"/>
    <property type="evidence" value="ECO:0007669"/>
    <property type="project" value="TreeGrafter"/>
</dbReference>
<organism evidence="4 5">
    <name type="scientific">Flavisolibacter ginsenosidimutans</name>
    <dbReference type="NCBI Taxonomy" id="661481"/>
    <lineage>
        <taxon>Bacteria</taxon>
        <taxon>Pseudomonadati</taxon>
        <taxon>Bacteroidota</taxon>
        <taxon>Chitinophagia</taxon>
        <taxon>Chitinophagales</taxon>
        <taxon>Chitinophagaceae</taxon>
        <taxon>Flavisolibacter</taxon>
    </lineage>
</organism>
<feature type="transmembrane region" description="Helical" evidence="2">
    <location>
        <begin position="206"/>
        <end position="228"/>
    </location>
</feature>
<name>A0A5B8UE53_9BACT</name>
<evidence type="ECO:0000259" key="3">
    <source>
        <dbReference type="PROSITE" id="PS50042"/>
    </source>
</evidence>
<keyword evidence="2" id="KW-0472">Membrane</keyword>
<evidence type="ECO:0000256" key="2">
    <source>
        <dbReference type="SAM" id="Phobius"/>
    </source>
</evidence>
<dbReference type="SMART" id="SM00100">
    <property type="entry name" value="cNMP"/>
    <property type="match status" value="1"/>
</dbReference>
<dbReference type="SUPFAM" id="SSF51206">
    <property type="entry name" value="cAMP-binding domain-like"/>
    <property type="match status" value="1"/>
</dbReference>
<keyword evidence="2" id="KW-1133">Transmembrane helix</keyword>
<evidence type="ECO:0000256" key="1">
    <source>
        <dbReference type="SAM" id="Coils"/>
    </source>
</evidence>
<dbReference type="Proteomes" id="UP000321204">
    <property type="component" value="Chromosome"/>
</dbReference>
<feature type="domain" description="Cyclic nucleotide-binding" evidence="3">
    <location>
        <begin position="11"/>
        <end position="131"/>
    </location>
</feature>
<dbReference type="KEGG" id="fgg:FSB75_02355"/>
<dbReference type="InterPro" id="IPR018490">
    <property type="entry name" value="cNMP-bd_dom_sf"/>
</dbReference>
<dbReference type="InterPro" id="IPR050397">
    <property type="entry name" value="Env_Response_Regulators"/>
</dbReference>
<keyword evidence="1" id="KW-0175">Coiled coil</keyword>
<dbReference type="GO" id="GO:0005829">
    <property type="term" value="C:cytosol"/>
    <property type="evidence" value="ECO:0007669"/>
    <property type="project" value="TreeGrafter"/>
</dbReference>
<dbReference type="InterPro" id="IPR000595">
    <property type="entry name" value="cNMP-bd_dom"/>
</dbReference>
<dbReference type="OrthoDB" id="9795736at2"/>